<accession>A0A2P5YKB7</accession>
<gene>
    <name evidence="2" type="ORF">GOBAR_AA04555</name>
</gene>
<dbReference type="EMBL" id="KZ663079">
    <property type="protein sequence ID" value="PPS16022.1"/>
    <property type="molecule type" value="Genomic_DNA"/>
</dbReference>
<evidence type="ECO:0000313" key="3">
    <source>
        <dbReference type="Proteomes" id="UP000239757"/>
    </source>
</evidence>
<proteinExistence type="predicted"/>
<feature type="compositionally biased region" description="Basic and acidic residues" evidence="1">
    <location>
        <begin position="101"/>
        <end position="114"/>
    </location>
</feature>
<evidence type="ECO:0000256" key="1">
    <source>
        <dbReference type="SAM" id="MobiDB-lite"/>
    </source>
</evidence>
<organism evidence="2 3">
    <name type="scientific">Gossypium barbadense</name>
    <name type="common">Sea Island cotton</name>
    <name type="synonym">Hibiscus barbadensis</name>
    <dbReference type="NCBI Taxonomy" id="3634"/>
    <lineage>
        <taxon>Eukaryota</taxon>
        <taxon>Viridiplantae</taxon>
        <taxon>Streptophyta</taxon>
        <taxon>Embryophyta</taxon>
        <taxon>Tracheophyta</taxon>
        <taxon>Spermatophyta</taxon>
        <taxon>Magnoliopsida</taxon>
        <taxon>eudicotyledons</taxon>
        <taxon>Gunneridae</taxon>
        <taxon>Pentapetalae</taxon>
        <taxon>rosids</taxon>
        <taxon>malvids</taxon>
        <taxon>Malvales</taxon>
        <taxon>Malvaceae</taxon>
        <taxon>Malvoideae</taxon>
        <taxon>Gossypium</taxon>
    </lineage>
</organism>
<name>A0A2P5YKB7_GOSBA</name>
<dbReference type="AlphaFoldDB" id="A0A2P5YKB7"/>
<protein>
    <submittedName>
        <fullName evidence="2">Uncharacterized protein</fullName>
    </submittedName>
</protein>
<evidence type="ECO:0000313" key="2">
    <source>
        <dbReference type="EMBL" id="PPS16022.1"/>
    </source>
</evidence>
<reference evidence="2 3" key="1">
    <citation type="submission" date="2015-01" db="EMBL/GenBank/DDBJ databases">
        <title>Genome of allotetraploid Gossypium barbadense reveals genomic plasticity and fiber elongation in cotton evolution.</title>
        <authorList>
            <person name="Chen X."/>
            <person name="Liu X."/>
            <person name="Zhao B."/>
            <person name="Zheng H."/>
            <person name="Hu Y."/>
            <person name="Lu G."/>
            <person name="Yang C."/>
            <person name="Chen J."/>
            <person name="Shan C."/>
            <person name="Zhang L."/>
            <person name="Zhou Y."/>
            <person name="Wang L."/>
            <person name="Guo W."/>
            <person name="Bai Y."/>
            <person name="Ruan J."/>
            <person name="Shangguan X."/>
            <person name="Mao Y."/>
            <person name="Jiang J."/>
            <person name="Zhu Y."/>
            <person name="Lei J."/>
            <person name="Kang H."/>
            <person name="Chen S."/>
            <person name="He X."/>
            <person name="Wang R."/>
            <person name="Wang Y."/>
            <person name="Chen J."/>
            <person name="Wang L."/>
            <person name="Yu S."/>
            <person name="Wang B."/>
            <person name="Wei J."/>
            <person name="Song S."/>
            <person name="Lu X."/>
            <person name="Gao Z."/>
            <person name="Gu W."/>
            <person name="Deng X."/>
            <person name="Ma D."/>
            <person name="Wang S."/>
            <person name="Liang W."/>
            <person name="Fang L."/>
            <person name="Cai C."/>
            <person name="Zhu X."/>
            <person name="Zhou B."/>
            <person name="Zhang Y."/>
            <person name="Chen Z."/>
            <person name="Xu S."/>
            <person name="Zhu R."/>
            <person name="Wang S."/>
            <person name="Zhang T."/>
            <person name="Zhao G."/>
        </authorList>
    </citation>
    <scope>NUCLEOTIDE SEQUENCE [LARGE SCALE GENOMIC DNA]</scope>
    <source>
        <strain evidence="3">cv. Xinhai21</strain>
        <tissue evidence="2">Leaf</tissue>
    </source>
</reference>
<dbReference type="Proteomes" id="UP000239757">
    <property type="component" value="Unassembled WGS sequence"/>
</dbReference>
<feature type="region of interest" description="Disordered" evidence="1">
    <location>
        <begin position="71"/>
        <end position="122"/>
    </location>
</feature>
<sequence>MNVVKSLKTLLLECIQRCQHMKPPHELDERVVVAESVGPRAAEGHHQKCPRTSGIVGELMPWSAQECRRLRPGPKCASTSRERNNSGRLAGGLTRLGETGPCRDYHNSSLRSEDGTLSIVPS</sequence>